<dbReference type="EMBL" id="CAJNJA010034831">
    <property type="protein sequence ID" value="CAE7698743.1"/>
    <property type="molecule type" value="Genomic_DNA"/>
</dbReference>
<dbReference type="OrthoDB" id="415403at2759"/>
<evidence type="ECO:0000313" key="3">
    <source>
        <dbReference type="Proteomes" id="UP000601435"/>
    </source>
</evidence>
<keyword evidence="1" id="KW-0732">Signal</keyword>
<gene>
    <name evidence="2" type="ORF">SNEC2469_LOCUS20139</name>
</gene>
<protein>
    <submittedName>
        <fullName evidence="2">Uncharacterized protein</fullName>
    </submittedName>
</protein>
<dbReference type="Proteomes" id="UP000601435">
    <property type="component" value="Unassembled WGS sequence"/>
</dbReference>
<name>A0A812WV12_9DINO</name>
<organism evidence="2 3">
    <name type="scientific">Symbiodinium necroappetens</name>
    <dbReference type="NCBI Taxonomy" id="1628268"/>
    <lineage>
        <taxon>Eukaryota</taxon>
        <taxon>Sar</taxon>
        <taxon>Alveolata</taxon>
        <taxon>Dinophyceae</taxon>
        <taxon>Suessiales</taxon>
        <taxon>Symbiodiniaceae</taxon>
        <taxon>Symbiodinium</taxon>
    </lineage>
</organism>
<reference evidence="2" key="1">
    <citation type="submission" date="2021-02" db="EMBL/GenBank/DDBJ databases">
        <authorList>
            <person name="Dougan E. K."/>
            <person name="Rhodes N."/>
            <person name="Thang M."/>
            <person name="Chan C."/>
        </authorList>
    </citation>
    <scope>NUCLEOTIDE SEQUENCE</scope>
</reference>
<evidence type="ECO:0000256" key="1">
    <source>
        <dbReference type="SAM" id="SignalP"/>
    </source>
</evidence>
<keyword evidence="3" id="KW-1185">Reference proteome</keyword>
<feature type="signal peptide" evidence="1">
    <location>
        <begin position="1"/>
        <end position="20"/>
    </location>
</feature>
<evidence type="ECO:0000313" key="2">
    <source>
        <dbReference type="EMBL" id="CAE7698743.1"/>
    </source>
</evidence>
<comment type="caution">
    <text evidence="2">The sequence shown here is derived from an EMBL/GenBank/DDBJ whole genome shotgun (WGS) entry which is preliminary data.</text>
</comment>
<accession>A0A812WV12</accession>
<proteinExistence type="predicted"/>
<dbReference type="AlphaFoldDB" id="A0A812WV12"/>
<sequence length="252" mass="28067">MLTRFLAFCALAAAETCVNGTECEEVDFLSYAAKEDFPRRKRRFRRHHGYGYRPCKSAERPSLAEGPVPCTYSKTYAYPATVVQEDSGGVAQMESRCDSAGEDYVNNQCEATCIINSNSQGYDYNKWDAVKACPYPAGATEFPIVSNQEQCMQLYDNFTALGEAVDITWNGEVYRTGIGHGALIGVRGNCLTIRYNGKNAVIFQVDIRSWSLEITQKTYLYLTDNENPGGFCWIPEVEIVNCLDIPGMPSSL</sequence>
<feature type="chain" id="PRO_5032894484" evidence="1">
    <location>
        <begin position="21"/>
        <end position="252"/>
    </location>
</feature>